<keyword evidence="5 8" id="KW-1133">Transmembrane helix</keyword>
<comment type="subcellular location">
    <subcellularLocation>
        <location evidence="1">Membrane</location>
        <topology evidence="1">Multi-pass membrane protein</topology>
    </subcellularLocation>
</comment>
<dbReference type="Pfam" id="PF02397">
    <property type="entry name" value="Bac_transf"/>
    <property type="match status" value="1"/>
</dbReference>
<evidence type="ECO:0000259" key="9">
    <source>
        <dbReference type="Pfam" id="PF02397"/>
    </source>
</evidence>
<protein>
    <submittedName>
        <fullName evidence="10">Exopolysaccharide biosynthesis polyprenyl glycosylphosphotransferase</fullName>
    </submittedName>
</protein>
<comment type="similarity">
    <text evidence="2">Belongs to the bacterial sugar transferase family.</text>
</comment>
<comment type="caution">
    <text evidence="10">The sequence shown here is derived from an EMBL/GenBank/DDBJ whole genome shotgun (WGS) entry which is preliminary data.</text>
</comment>
<evidence type="ECO:0000256" key="5">
    <source>
        <dbReference type="ARBA" id="ARBA00022989"/>
    </source>
</evidence>
<sequence length="462" mass="51363">MEVAMEHVGEISLAGALHRRNLRLRLYCLLIFTDLLAISIGFAIGSFVRGDNWLSLSGIDLAYPVLPIYLLIAFNNKAYSRPAITSGSESILRAIVPLAITGFALLTLIFFVQAGNEISRVAFAIGFGGTMILMAGFRMAIVIVVRRTAAPKLVAELLIVDDVPRAEWNERQVCDTIFAAEAGIEPDMGNPHMLNRFGQMVSKYERVVVQCPADRQLDWSLLLRGANVDGEILSPGFGKLGVLGLQNFKGRQTLLVARGPLSYTDMAKKRALDIIVTLVVLIAISPALILIALAVKLDSPGPVLFRQERIGRGNRIFHILKFRSMRVENSDSRGSTSTQRDDKRITRVGAFIRKTSLDEIPQFINVLLGDMSLVGPRPHALGSLAGNQLFWEIDREYWHRHALKPGITGLAQVRGFRGATHRDVDLKNRLQADLEYLHDWSLMRDVTILFRTMNVLVHSNAY</sequence>
<name>A0ABR7AJ45_9SPHN</name>
<feature type="transmembrane region" description="Helical" evidence="8">
    <location>
        <begin position="53"/>
        <end position="74"/>
    </location>
</feature>
<dbReference type="RefSeq" id="WP_187502273.1">
    <property type="nucleotide sequence ID" value="NZ_CP162536.1"/>
</dbReference>
<evidence type="ECO:0000256" key="8">
    <source>
        <dbReference type="SAM" id="Phobius"/>
    </source>
</evidence>
<evidence type="ECO:0000256" key="2">
    <source>
        <dbReference type="ARBA" id="ARBA00006464"/>
    </source>
</evidence>
<keyword evidence="11" id="KW-1185">Reference proteome</keyword>
<dbReference type="PANTHER" id="PTHR30576">
    <property type="entry name" value="COLANIC BIOSYNTHESIS UDP-GLUCOSE LIPID CARRIER TRANSFERASE"/>
    <property type="match status" value="1"/>
</dbReference>
<evidence type="ECO:0000256" key="1">
    <source>
        <dbReference type="ARBA" id="ARBA00004141"/>
    </source>
</evidence>
<feature type="transmembrane region" description="Helical" evidence="8">
    <location>
        <begin position="271"/>
        <end position="295"/>
    </location>
</feature>
<keyword evidence="6 8" id="KW-0472">Membrane</keyword>
<keyword evidence="3" id="KW-0808">Transferase</keyword>
<dbReference type="InterPro" id="IPR017475">
    <property type="entry name" value="EPS_sugar_tfrase"/>
</dbReference>
<dbReference type="InterPro" id="IPR003362">
    <property type="entry name" value="Bact_transf"/>
</dbReference>
<feature type="transmembrane region" description="Helical" evidence="8">
    <location>
        <begin position="95"/>
        <end position="115"/>
    </location>
</feature>
<evidence type="ECO:0000256" key="4">
    <source>
        <dbReference type="ARBA" id="ARBA00022692"/>
    </source>
</evidence>
<evidence type="ECO:0000256" key="7">
    <source>
        <dbReference type="ARBA" id="ARBA00023169"/>
    </source>
</evidence>
<evidence type="ECO:0000313" key="10">
    <source>
        <dbReference type="EMBL" id="MBC3940479.1"/>
    </source>
</evidence>
<dbReference type="PANTHER" id="PTHR30576:SF0">
    <property type="entry name" value="UNDECAPRENYL-PHOSPHATE N-ACETYLGALACTOSAMINYL 1-PHOSPHATE TRANSFERASE-RELATED"/>
    <property type="match status" value="1"/>
</dbReference>
<evidence type="ECO:0000256" key="3">
    <source>
        <dbReference type="ARBA" id="ARBA00022679"/>
    </source>
</evidence>
<feature type="transmembrane region" description="Helical" evidence="8">
    <location>
        <begin position="121"/>
        <end position="145"/>
    </location>
</feature>
<reference evidence="10 11" key="1">
    <citation type="submission" date="2020-08" db="EMBL/GenBank/DDBJ databases">
        <title>Putative novel bacterial strains isolated from necrotic wheat leaf tissues caused by Xanthomonas translucens.</title>
        <authorList>
            <person name="Tambong J.T."/>
        </authorList>
    </citation>
    <scope>NUCLEOTIDE SEQUENCE [LARGE SCALE GENOMIC DNA]</scope>
    <source>
        <strain evidence="11">DOAB 1063</strain>
    </source>
</reference>
<accession>A0ABR7AJ45</accession>
<dbReference type="NCBIfam" id="TIGR03025">
    <property type="entry name" value="EPS_sugtrans"/>
    <property type="match status" value="1"/>
</dbReference>
<organism evidence="10 11">
    <name type="scientific">Sphingomonas albertensis</name>
    <dbReference type="NCBI Taxonomy" id="2762591"/>
    <lineage>
        <taxon>Bacteria</taxon>
        <taxon>Pseudomonadati</taxon>
        <taxon>Pseudomonadota</taxon>
        <taxon>Alphaproteobacteria</taxon>
        <taxon>Sphingomonadales</taxon>
        <taxon>Sphingomonadaceae</taxon>
        <taxon>Sphingomonas</taxon>
    </lineage>
</organism>
<evidence type="ECO:0000313" key="11">
    <source>
        <dbReference type="Proteomes" id="UP000597613"/>
    </source>
</evidence>
<evidence type="ECO:0000256" key="6">
    <source>
        <dbReference type="ARBA" id="ARBA00023136"/>
    </source>
</evidence>
<gene>
    <name evidence="10" type="ORF">H8S47_02105</name>
</gene>
<feature type="transmembrane region" description="Helical" evidence="8">
    <location>
        <begin position="26"/>
        <end position="47"/>
    </location>
</feature>
<proteinExistence type="inferred from homology"/>
<keyword evidence="4 8" id="KW-0812">Transmembrane</keyword>
<dbReference type="EMBL" id="JACONT010000002">
    <property type="protein sequence ID" value="MBC3940479.1"/>
    <property type="molecule type" value="Genomic_DNA"/>
</dbReference>
<feature type="domain" description="Bacterial sugar transferase" evidence="9">
    <location>
        <begin position="269"/>
        <end position="457"/>
    </location>
</feature>
<keyword evidence="7" id="KW-0270">Exopolysaccharide synthesis</keyword>
<dbReference type="Proteomes" id="UP000597613">
    <property type="component" value="Unassembled WGS sequence"/>
</dbReference>